<accession>A0A9P7Q0R5</accession>
<feature type="compositionally biased region" description="Low complexity" evidence="1">
    <location>
        <begin position="779"/>
        <end position="793"/>
    </location>
</feature>
<reference evidence="2 3" key="1">
    <citation type="journal article" date="2020" name="bioRxiv">
        <title>Whole genome comparisons of ergot fungi reveals the divergence and evolution of species within the genus Claviceps are the result of varying mechanisms driving genome evolution and host range expansion.</title>
        <authorList>
            <person name="Wyka S.A."/>
            <person name="Mondo S.J."/>
            <person name="Liu M."/>
            <person name="Dettman J."/>
            <person name="Nalam V."/>
            <person name="Broders K.D."/>
        </authorList>
    </citation>
    <scope>NUCLEOTIDE SEQUENCE [LARGE SCALE GENOMIC DNA]</scope>
    <source>
        <strain evidence="2 3">LM576</strain>
    </source>
</reference>
<protein>
    <submittedName>
        <fullName evidence="2">Uncharacterized protein</fullName>
    </submittedName>
</protein>
<feature type="region of interest" description="Disordered" evidence="1">
    <location>
        <begin position="404"/>
        <end position="463"/>
    </location>
</feature>
<feature type="region of interest" description="Disordered" evidence="1">
    <location>
        <begin position="537"/>
        <end position="712"/>
    </location>
</feature>
<dbReference type="Proteomes" id="UP000732380">
    <property type="component" value="Unassembled WGS sequence"/>
</dbReference>
<sequence length="824" mass="89997">MPRFSFSIAGRKKQTVQPPARSTSTSKAHKILGSTPPSVDTPAPSAVWDDAPSLSTNTNGNTPATTASSHSELDLRADGYVDRKVTKVNIDRAARESSNIVPNTVRLNAIIPSSLIDTDATAIERSRKSRSSSSFRSWYNKSKLPMPLPHQTSSSSGFANDFTPPQTPLGRNSSNDGVEVKAKADALLLQPSKSMPQGYVAGETVRHDSSTTLEMDRMLTLETPSMLSSSWSASSSGEACEPRKRMENETLPVPIDEAPKSSRSGRGLTREEGTGHWPSFGDDDEQTSTRHVVRRQSSTPNLAATYGDRPPVRQSLSSSPDRAACRRQRKAKTSRNDHSQQSLHDRNLLQTSVLMLSSDSEEEDDDHAHHVGQLRMRRTSGSSSQCNQRTSVASGDIYITLPSLDSRRSTSGSFVSTPTTPCGDQAFTETSFRNSVMSDQSISSSAETWQEEPGYDIQGKMPARRLSDLNIEAKMRKSAAPYSDPSGVQLTPPRSPASADSHSRSSHSPTAGLASSARLLEVTEREEMLIAALRRKKQTRLQTSMPAVSEENEQTNIATQQTPGQRFSTSALADGASRSPPAGGDSLDSLSEEHATEQSLASDGSEPGTPYRISDFAFPTPPSFRQKRTTEAHDSIIPPLQLTRFSHGSFAMPSPPALPTPTIRLPALPTSPKQTNKNKRKSLRFSPSRETVTTSSRQDAPLAYDEDEPSPDISDIQEWEAATSPVYATSPWREQLHGSDKDVQSPEADSLEYLHPNSCWRPLDHKRDSGQSTKFNEVSIPRPDSPISPDILPATRTRSTRLSAIGRSVRRSHVEETGWWGDEE</sequence>
<feature type="region of interest" description="Disordered" evidence="1">
    <location>
        <begin position="477"/>
        <end position="519"/>
    </location>
</feature>
<feature type="region of interest" description="Disordered" evidence="1">
    <location>
        <begin position="142"/>
        <end position="178"/>
    </location>
</feature>
<feature type="region of interest" description="Disordered" evidence="1">
    <location>
        <begin position="724"/>
        <end position="799"/>
    </location>
</feature>
<feature type="region of interest" description="Disordered" evidence="1">
    <location>
        <begin position="1"/>
        <end position="71"/>
    </location>
</feature>
<name>A0A9P7Q0R5_9HYPO</name>
<feature type="region of interest" description="Disordered" evidence="1">
    <location>
        <begin position="224"/>
        <end position="350"/>
    </location>
</feature>
<gene>
    <name evidence="2" type="ORF">E4U13_002659</name>
</gene>
<feature type="compositionally biased region" description="Basic and acidic residues" evidence="1">
    <location>
        <begin position="734"/>
        <end position="744"/>
    </location>
</feature>
<evidence type="ECO:0000256" key="1">
    <source>
        <dbReference type="SAM" id="MobiDB-lite"/>
    </source>
</evidence>
<feature type="compositionally biased region" description="Polar residues" evidence="1">
    <location>
        <begin position="688"/>
        <end position="698"/>
    </location>
</feature>
<feature type="compositionally biased region" description="Basic and acidic residues" evidence="1">
    <location>
        <begin position="334"/>
        <end position="347"/>
    </location>
</feature>
<feature type="compositionally biased region" description="Polar residues" evidence="1">
    <location>
        <begin position="15"/>
        <end position="26"/>
    </location>
</feature>
<keyword evidence="3" id="KW-1185">Reference proteome</keyword>
<feature type="compositionally biased region" description="Polar residues" evidence="1">
    <location>
        <begin position="409"/>
        <end position="448"/>
    </location>
</feature>
<evidence type="ECO:0000313" key="3">
    <source>
        <dbReference type="Proteomes" id="UP000732380"/>
    </source>
</evidence>
<dbReference type="AlphaFoldDB" id="A0A9P7Q0R5"/>
<feature type="compositionally biased region" description="Low complexity" evidence="1">
    <location>
        <begin position="225"/>
        <end position="236"/>
    </location>
</feature>
<feature type="compositionally biased region" description="Low complexity" evidence="1">
    <location>
        <begin position="55"/>
        <end position="69"/>
    </location>
</feature>
<evidence type="ECO:0000313" key="2">
    <source>
        <dbReference type="EMBL" id="KAG6115553.1"/>
    </source>
</evidence>
<feature type="compositionally biased region" description="Polar residues" evidence="1">
    <location>
        <begin position="554"/>
        <end position="571"/>
    </location>
</feature>
<dbReference type="EMBL" id="SRQM01000218">
    <property type="protein sequence ID" value="KAG6115553.1"/>
    <property type="molecule type" value="Genomic_DNA"/>
</dbReference>
<comment type="caution">
    <text evidence="2">The sequence shown here is derived from an EMBL/GenBank/DDBJ whole genome shotgun (WGS) entry which is preliminary data.</text>
</comment>
<organism evidence="2 3">
    <name type="scientific">Claviceps humidiphila</name>
    <dbReference type="NCBI Taxonomy" id="1294629"/>
    <lineage>
        <taxon>Eukaryota</taxon>
        <taxon>Fungi</taxon>
        <taxon>Dikarya</taxon>
        <taxon>Ascomycota</taxon>
        <taxon>Pezizomycotina</taxon>
        <taxon>Sordariomycetes</taxon>
        <taxon>Hypocreomycetidae</taxon>
        <taxon>Hypocreales</taxon>
        <taxon>Clavicipitaceae</taxon>
        <taxon>Claviceps</taxon>
    </lineage>
</organism>
<proteinExistence type="predicted"/>